<dbReference type="SUPFAM" id="SSF53850">
    <property type="entry name" value="Periplasmic binding protein-like II"/>
    <property type="match status" value="1"/>
</dbReference>
<dbReference type="InterPro" id="IPR035906">
    <property type="entry name" value="MetI-like_sf"/>
</dbReference>
<dbReference type="Proteomes" id="UP000237344">
    <property type="component" value="Unassembled WGS sequence"/>
</dbReference>
<keyword evidence="10" id="KW-0732">Signal</keyword>
<feature type="transmembrane region" description="Helical" evidence="9">
    <location>
        <begin position="299"/>
        <end position="322"/>
    </location>
</feature>
<keyword evidence="5 9" id="KW-0812">Transmembrane</keyword>
<evidence type="ECO:0000313" key="12">
    <source>
        <dbReference type="EMBL" id="POF64303.1"/>
    </source>
</evidence>
<dbReference type="PROSITE" id="PS50928">
    <property type="entry name" value="ABC_TM1"/>
    <property type="match status" value="1"/>
</dbReference>
<evidence type="ECO:0000256" key="7">
    <source>
        <dbReference type="ARBA" id="ARBA00022989"/>
    </source>
</evidence>
<keyword evidence="3 9" id="KW-0813">Transport</keyword>
<keyword evidence="7 9" id="KW-1133">Transmembrane helix</keyword>
<dbReference type="GO" id="GO:0006865">
    <property type="term" value="P:amino acid transport"/>
    <property type="evidence" value="ECO:0007669"/>
    <property type="project" value="UniProtKB-KW"/>
</dbReference>
<dbReference type="GO" id="GO:0043190">
    <property type="term" value="C:ATP-binding cassette (ABC) transporter complex"/>
    <property type="evidence" value="ECO:0007669"/>
    <property type="project" value="InterPro"/>
</dbReference>
<evidence type="ECO:0000256" key="10">
    <source>
        <dbReference type="SAM" id="SignalP"/>
    </source>
</evidence>
<keyword evidence="6" id="KW-0029">Amino-acid transport</keyword>
<dbReference type="SMART" id="SM00062">
    <property type="entry name" value="PBPb"/>
    <property type="match status" value="1"/>
</dbReference>
<feature type="domain" description="ABC transmembrane type-1" evidence="11">
    <location>
        <begin position="299"/>
        <end position="491"/>
    </location>
</feature>
<dbReference type="InterPro" id="IPR000515">
    <property type="entry name" value="MetI-like"/>
</dbReference>
<dbReference type="PANTHER" id="PTHR30614">
    <property type="entry name" value="MEMBRANE COMPONENT OF AMINO ACID ABC TRANSPORTER"/>
    <property type="match status" value="1"/>
</dbReference>
<name>A0A2S3W6U8_9PROT</name>
<reference evidence="12 13" key="1">
    <citation type="submission" date="2018-01" db="EMBL/GenBank/DDBJ databases">
        <title>Draft Genome Sequence of Komagataeibacter maltaceti LMG 1529, a Vinegar Producing Acetic Acid Bacterium Isolated from Malt Vinegar Brewery Acetifiers.</title>
        <authorList>
            <person name="Zhang Q."/>
            <person name="Hollensteiner J."/>
            <person name="Poehlein A."/>
            <person name="Daniel R."/>
        </authorList>
    </citation>
    <scope>NUCLEOTIDE SEQUENCE [LARGE SCALE GENOMIC DNA]</scope>
    <source>
        <strain evidence="12 13">LMG 1529</strain>
    </source>
</reference>
<dbReference type="CDD" id="cd13530">
    <property type="entry name" value="PBP2_peptides_like"/>
    <property type="match status" value="1"/>
</dbReference>
<evidence type="ECO:0000256" key="4">
    <source>
        <dbReference type="ARBA" id="ARBA00022475"/>
    </source>
</evidence>
<dbReference type="CDD" id="cd06261">
    <property type="entry name" value="TM_PBP2"/>
    <property type="match status" value="1"/>
</dbReference>
<keyword evidence="4" id="KW-1003">Cell membrane</keyword>
<feature type="chain" id="PRO_5015553273" evidence="10">
    <location>
        <begin position="23"/>
        <end position="511"/>
    </location>
</feature>
<comment type="similarity">
    <text evidence="2">Belongs to the binding-protein-dependent transport system permease family. HisMQ subfamily.</text>
</comment>
<dbReference type="InterPro" id="IPR043429">
    <property type="entry name" value="ArtM/GltK/GlnP/TcyL/YhdX-like"/>
</dbReference>
<evidence type="ECO:0000313" key="13">
    <source>
        <dbReference type="Proteomes" id="UP000237344"/>
    </source>
</evidence>
<dbReference type="GO" id="GO:0022857">
    <property type="term" value="F:transmembrane transporter activity"/>
    <property type="evidence" value="ECO:0007669"/>
    <property type="project" value="InterPro"/>
</dbReference>
<evidence type="ECO:0000256" key="9">
    <source>
        <dbReference type="RuleBase" id="RU363032"/>
    </source>
</evidence>
<dbReference type="InterPro" id="IPR001638">
    <property type="entry name" value="Solute-binding_3/MltF_N"/>
</dbReference>
<dbReference type="AlphaFoldDB" id="A0A2S3W6U8"/>
<evidence type="ECO:0000259" key="11">
    <source>
        <dbReference type="PROSITE" id="PS50928"/>
    </source>
</evidence>
<evidence type="ECO:0000256" key="8">
    <source>
        <dbReference type="ARBA" id="ARBA00023136"/>
    </source>
</evidence>
<feature type="transmembrane region" description="Helical" evidence="9">
    <location>
        <begin position="473"/>
        <end position="491"/>
    </location>
</feature>
<comment type="subcellular location">
    <subcellularLocation>
        <location evidence="1">Cell inner membrane</location>
        <topology evidence="1">Multi-pass membrane protein</topology>
    </subcellularLocation>
    <subcellularLocation>
        <location evidence="9">Cell membrane</location>
        <topology evidence="9">Multi-pass membrane protein</topology>
    </subcellularLocation>
</comment>
<dbReference type="SUPFAM" id="SSF161098">
    <property type="entry name" value="MetI-like"/>
    <property type="match status" value="1"/>
</dbReference>
<keyword evidence="8 9" id="KW-0472">Membrane</keyword>
<evidence type="ECO:0000256" key="6">
    <source>
        <dbReference type="ARBA" id="ARBA00022970"/>
    </source>
</evidence>
<dbReference type="NCBIfam" id="TIGR01726">
    <property type="entry name" value="HEQRo_perm_3TM"/>
    <property type="match status" value="1"/>
</dbReference>
<feature type="signal peptide" evidence="10">
    <location>
        <begin position="1"/>
        <end position="22"/>
    </location>
</feature>
<dbReference type="Pfam" id="PF00497">
    <property type="entry name" value="SBP_bac_3"/>
    <property type="match status" value="1"/>
</dbReference>
<dbReference type="OrthoDB" id="9814550at2"/>
<keyword evidence="13" id="KW-1185">Reference proteome</keyword>
<evidence type="ECO:0000256" key="5">
    <source>
        <dbReference type="ARBA" id="ARBA00022692"/>
    </source>
</evidence>
<evidence type="ECO:0000256" key="1">
    <source>
        <dbReference type="ARBA" id="ARBA00004429"/>
    </source>
</evidence>
<comment type="caution">
    <text evidence="12">The sequence shown here is derived from an EMBL/GenBank/DDBJ whole genome shotgun (WGS) entry which is preliminary data.</text>
</comment>
<accession>A0A2S3W6U8</accession>
<dbReference type="EMBL" id="POTC01000001">
    <property type="protein sequence ID" value="POF64303.1"/>
    <property type="molecule type" value="Genomic_DNA"/>
</dbReference>
<dbReference type="Gene3D" id="3.40.190.10">
    <property type="entry name" value="Periplasmic binding protein-like II"/>
    <property type="match status" value="2"/>
</dbReference>
<evidence type="ECO:0000256" key="2">
    <source>
        <dbReference type="ARBA" id="ARBA00010072"/>
    </source>
</evidence>
<dbReference type="Pfam" id="PF00528">
    <property type="entry name" value="BPD_transp_1"/>
    <property type="match status" value="1"/>
</dbReference>
<feature type="transmembrane region" description="Helical" evidence="9">
    <location>
        <begin position="334"/>
        <end position="355"/>
    </location>
</feature>
<dbReference type="InterPro" id="IPR010065">
    <property type="entry name" value="AA_ABC_transptr_permease_3TM"/>
</dbReference>
<evidence type="ECO:0000256" key="3">
    <source>
        <dbReference type="ARBA" id="ARBA00022448"/>
    </source>
</evidence>
<organism evidence="12 13">
    <name type="scientific">Novacetimonas maltaceti</name>
    <dbReference type="NCBI Taxonomy" id="1203393"/>
    <lineage>
        <taxon>Bacteria</taxon>
        <taxon>Pseudomonadati</taxon>
        <taxon>Pseudomonadota</taxon>
        <taxon>Alphaproteobacteria</taxon>
        <taxon>Acetobacterales</taxon>
        <taxon>Acetobacteraceae</taxon>
        <taxon>Novacetimonas</taxon>
    </lineage>
</organism>
<gene>
    <name evidence="12" type="primary">yecS</name>
    <name evidence="12" type="ORF">KMAL_01980</name>
</gene>
<dbReference type="Gene3D" id="1.10.3720.10">
    <property type="entry name" value="MetI-like"/>
    <property type="match status" value="1"/>
</dbReference>
<proteinExistence type="inferred from homology"/>
<sequence length="511" mass="56096">MDLLSLCLFLLVVLMPAGPVHAQASAVPGFIHDGVLSVCTNPTLPPMTFMKHEGDDRGMPSGVDIDLARALADYWHVRLEVSSMDFVGLFPSLMAGRCALVASGVTRLPSRERSFDAVPYLDTAMVVVASAATGAIATMDDLSGRRIAVQAGTSYAAMIERLNGQLLARHLAPIEIQQYPTEETVVQQVLLGRDFAFISQDVEIYFRQKQLHGKVHVILRTDDPQYRQFALYIRKDTQDHEALRHAIAVLSANGRINAIARRWSIAPSSATALSAAPAPVFAWHDFFHALMSASFLRGAAVTLGLALASHMTAIVISVPIALRLGGRPGMVRTLLGLYIYVFRAVPTLLQLLFVWNALPQFCPIFREAWFTPFLAAWISLSLNESAYQAEINRAALAAVDAGQVAAGRALGMRSAQIYRHVVFPQALRIALPPTINDFITLLKTTSLASVISLHELLSVAQVEVARSFEFSEYYAAALVYYLLMVLFFIMLQKIMEHRLGWATPAGGIHER</sequence>
<dbReference type="PANTHER" id="PTHR30614:SF0">
    <property type="entry name" value="L-CYSTINE TRANSPORT SYSTEM PERMEASE PROTEIN TCYL"/>
    <property type="match status" value="1"/>
</dbReference>
<protein>
    <submittedName>
        <fullName evidence="12">Inner membrane amino-acid ABC transporter permease protein YecS</fullName>
    </submittedName>
</protein>